<feature type="transmembrane region" description="Helical" evidence="5">
    <location>
        <begin position="62"/>
        <end position="85"/>
    </location>
</feature>
<feature type="transmembrane region" description="Helical" evidence="5">
    <location>
        <begin position="105"/>
        <end position="128"/>
    </location>
</feature>
<name>A0A3B1ASD3_9ZZZZ</name>
<feature type="transmembrane region" description="Helical" evidence="5">
    <location>
        <begin position="171"/>
        <end position="192"/>
    </location>
</feature>
<evidence type="ECO:0000256" key="5">
    <source>
        <dbReference type="SAM" id="Phobius"/>
    </source>
</evidence>
<dbReference type="PIRSF" id="PIRSF006648">
    <property type="entry name" value="DrrB"/>
    <property type="match status" value="1"/>
</dbReference>
<dbReference type="NCBIfam" id="NF011648">
    <property type="entry name" value="PRK15066.1"/>
    <property type="match status" value="1"/>
</dbReference>
<dbReference type="InterPro" id="IPR013525">
    <property type="entry name" value="ABC2_TM"/>
</dbReference>
<dbReference type="AlphaFoldDB" id="A0A3B1ASD3"/>
<keyword evidence="3 5" id="KW-1133">Transmembrane helix</keyword>
<evidence type="ECO:0000256" key="4">
    <source>
        <dbReference type="ARBA" id="ARBA00023136"/>
    </source>
</evidence>
<dbReference type="InterPro" id="IPR000412">
    <property type="entry name" value="ABC_2_transport"/>
</dbReference>
<organism evidence="7">
    <name type="scientific">hydrothermal vent metagenome</name>
    <dbReference type="NCBI Taxonomy" id="652676"/>
    <lineage>
        <taxon>unclassified sequences</taxon>
        <taxon>metagenomes</taxon>
        <taxon>ecological metagenomes</taxon>
    </lineage>
</organism>
<reference evidence="7" key="1">
    <citation type="submission" date="2018-06" db="EMBL/GenBank/DDBJ databases">
        <authorList>
            <person name="Zhirakovskaya E."/>
        </authorList>
    </citation>
    <scope>NUCLEOTIDE SEQUENCE</scope>
</reference>
<comment type="subcellular location">
    <subcellularLocation>
        <location evidence="1">Membrane</location>
        <topology evidence="1">Multi-pass membrane protein</topology>
    </subcellularLocation>
</comment>
<evidence type="ECO:0000256" key="2">
    <source>
        <dbReference type="ARBA" id="ARBA00022692"/>
    </source>
</evidence>
<gene>
    <name evidence="7" type="ORF">MNBD_GAMMA25-727</name>
</gene>
<proteinExistence type="predicted"/>
<dbReference type="Pfam" id="PF01061">
    <property type="entry name" value="ABC2_membrane"/>
    <property type="match status" value="1"/>
</dbReference>
<dbReference type="PROSITE" id="PS51012">
    <property type="entry name" value="ABC_TM2"/>
    <property type="match status" value="1"/>
</dbReference>
<dbReference type="InterPro" id="IPR047817">
    <property type="entry name" value="ABC2_TM_bact-type"/>
</dbReference>
<dbReference type="PRINTS" id="PR00164">
    <property type="entry name" value="ABC2TRNSPORT"/>
</dbReference>
<feature type="transmembrane region" description="Helical" evidence="5">
    <location>
        <begin position="230"/>
        <end position="249"/>
    </location>
</feature>
<dbReference type="GO" id="GO:0043190">
    <property type="term" value="C:ATP-binding cassette (ABC) transporter complex"/>
    <property type="evidence" value="ECO:0007669"/>
    <property type="project" value="InterPro"/>
</dbReference>
<evidence type="ECO:0000256" key="3">
    <source>
        <dbReference type="ARBA" id="ARBA00022989"/>
    </source>
</evidence>
<feature type="transmembrane region" description="Helical" evidence="5">
    <location>
        <begin position="140"/>
        <end position="164"/>
    </location>
</feature>
<dbReference type="PANTHER" id="PTHR43332:SF2">
    <property type="entry name" value="INNER MEMBRANE TRANSPORT PERMEASE YADH"/>
    <property type="match status" value="1"/>
</dbReference>
<feature type="domain" description="ABC transmembrane type-2" evidence="6">
    <location>
        <begin position="23"/>
        <end position="252"/>
    </location>
</feature>
<dbReference type="EMBL" id="UOFY01000030">
    <property type="protein sequence ID" value="VAX08889.1"/>
    <property type="molecule type" value="Genomic_DNA"/>
</dbReference>
<dbReference type="PANTHER" id="PTHR43332">
    <property type="entry name" value="INNER MEMBRANE TRANSPORT PERMEASE YADH-RELATED"/>
    <property type="match status" value="1"/>
</dbReference>
<evidence type="ECO:0000313" key="7">
    <source>
        <dbReference type="EMBL" id="VAX08889.1"/>
    </source>
</evidence>
<accession>A0A3B1ASD3</accession>
<keyword evidence="4 5" id="KW-0472">Membrane</keyword>
<keyword evidence="2 5" id="KW-0812">Transmembrane</keyword>
<evidence type="ECO:0000256" key="1">
    <source>
        <dbReference type="ARBA" id="ARBA00004141"/>
    </source>
</evidence>
<protein>
    <submittedName>
        <fullName evidence="7">Uncharacterized ABC transporter inner membrane permease YadH</fullName>
    </submittedName>
</protein>
<feature type="transmembrane region" description="Helical" evidence="5">
    <location>
        <begin position="21"/>
        <end position="42"/>
    </location>
</feature>
<dbReference type="InterPro" id="IPR052522">
    <property type="entry name" value="ABC-2_transport_permease"/>
</dbReference>
<sequence length="257" mass="28252">MNARAQLTAFKTLLVKEVLRFMRIWVQTVLPAAIITGLYFVIFGKMIGSQLNDISGYSYMDYIVPGIILLAVINNSYSNVVSSFYSAKFQHHVEEMLVSPMPNYLILLGFVSGGVLRGLIVGVVVMLVSTVFTELSVHHAGIILLVMVLTAVLFALAGFLNAVFAKSFDDISIIPTFVLTPLTYLGGIFYSIDMLPEFWQQVSLLNPIMYMISAMRYGMLGVSDVDVGHALLMIALFVAGLFSLALYLLNKGVGIRS</sequence>
<dbReference type="GO" id="GO:0140359">
    <property type="term" value="F:ABC-type transporter activity"/>
    <property type="evidence" value="ECO:0007669"/>
    <property type="project" value="InterPro"/>
</dbReference>
<evidence type="ECO:0000259" key="6">
    <source>
        <dbReference type="PROSITE" id="PS51012"/>
    </source>
</evidence>